<reference evidence="3" key="1">
    <citation type="submission" date="2016-10" db="EMBL/GenBank/DDBJ databases">
        <authorList>
            <person name="Varghese N."/>
            <person name="Submissions S."/>
        </authorList>
    </citation>
    <scope>NUCLEOTIDE SEQUENCE [LARGE SCALE GENOMIC DNA]</scope>
    <source>
        <strain evidence="3">IBRC-M 10403</strain>
    </source>
</reference>
<organism evidence="2 3">
    <name type="scientific">Actinokineospora iranica</name>
    <dbReference type="NCBI Taxonomy" id="1271860"/>
    <lineage>
        <taxon>Bacteria</taxon>
        <taxon>Bacillati</taxon>
        <taxon>Actinomycetota</taxon>
        <taxon>Actinomycetes</taxon>
        <taxon>Pseudonocardiales</taxon>
        <taxon>Pseudonocardiaceae</taxon>
        <taxon>Actinokineospora</taxon>
    </lineage>
</organism>
<dbReference type="Pfam" id="PF03729">
    <property type="entry name" value="DUF308"/>
    <property type="match status" value="2"/>
</dbReference>
<accession>A0A1G6S1H4</accession>
<dbReference type="InterPro" id="IPR052712">
    <property type="entry name" value="Acid_resist_chaperone_HdeD"/>
</dbReference>
<feature type="transmembrane region" description="Helical" evidence="1">
    <location>
        <begin position="95"/>
        <end position="114"/>
    </location>
</feature>
<feature type="transmembrane region" description="Helical" evidence="1">
    <location>
        <begin position="177"/>
        <end position="199"/>
    </location>
</feature>
<feature type="transmembrane region" description="Helical" evidence="1">
    <location>
        <begin position="65"/>
        <end position="83"/>
    </location>
</feature>
<dbReference type="GO" id="GO:0005886">
    <property type="term" value="C:plasma membrane"/>
    <property type="evidence" value="ECO:0007669"/>
    <property type="project" value="TreeGrafter"/>
</dbReference>
<dbReference type="PANTHER" id="PTHR34989">
    <property type="entry name" value="PROTEIN HDED"/>
    <property type="match status" value="1"/>
</dbReference>
<evidence type="ECO:0000313" key="2">
    <source>
        <dbReference type="EMBL" id="SDD10524.1"/>
    </source>
</evidence>
<feature type="transmembrane region" description="Helical" evidence="1">
    <location>
        <begin position="151"/>
        <end position="171"/>
    </location>
</feature>
<dbReference type="STRING" id="1271860.SAMN05216174_107155"/>
<proteinExistence type="predicted"/>
<dbReference type="PANTHER" id="PTHR34989:SF1">
    <property type="entry name" value="PROTEIN HDED"/>
    <property type="match status" value="1"/>
</dbReference>
<dbReference type="EMBL" id="FMZZ01000007">
    <property type="protein sequence ID" value="SDD10524.1"/>
    <property type="molecule type" value="Genomic_DNA"/>
</dbReference>
<protein>
    <submittedName>
        <fullName evidence="2">Uncharacterized membrane protein HdeD, DUF308 family</fullName>
    </submittedName>
</protein>
<keyword evidence="3" id="KW-1185">Reference proteome</keyword>
<gene>
    <name evidence="2" type="ORF">SAMN05216174_107155</name>
</gene>
<name>A0A1G6S1H4_9PSEU</name>
<keyword evidence="1" id="KW-0472">Membrane</keyword>
<feature type="transmembrane region" description="Helical" evidence="1">
    <location>
        <begin position="41"/>
        <end position="59"/>
    </location>
</feature>
<evidence type="ECO:0000256" key="1">
    <source>
        <dbReference type="SAM" id="Phobius"/>
    </source>
</evidence>
<keyword evidence="1" id="KW-0812">Transmembrane</keyword>
<dbReference type="Proteomes" id="UP000199501">
    <property type="component" value="Unassembled WGS sequence"/>
</dbReference>
<feature type="transmembrane region" description="Helical" evidence="1">
    <location>
        <begin position="120"/>
        <end position="139"/>
    </location>
</feature>
<sequence>MAPILDVDKGGADMTVVPPRAFSVSFDQESVRALHKITGRWWVVALLGFAVAVLGVLLLADLAAAVGTLAVLVAIALIVDGVAEIVTADRYHAMWPSYVLGALWLVLGVVALVWPDITLLAVAVWVGIGFVAGGVVQIGASVSWRGRLPMWGLWVALGVLTFVVGLVALALPGLTILTLAIWLGLALLVRGVGMVWFAFCLRRLRAKTTAG</sequence>
<dbReference type="InterPro" id="IPR005325">
    <property type="entry name" value="DUF308_memb"/>
</dbReference>
<dbReference type="AlphaFoldDB" id="A0A1G6S1H4"/>
<keyword evidence="1" id="KW-1133">Transmembrane helix</keyword>
<evidence type="ECO:0000313" key="3">
    <source>
        <dbReference type="Proteomes" id="UP000199501"/>
    </source>
</evidence>